<protein>
    <recommendedName>
        <fullName evidence="1">Glutathione S-transferase UstS-like C-terminal domain-containing protein</fullName>
    </recommendedName>
</protein>
<comment type="caution">
    <text evidence="2">The sequence shown here is derived from an EMBL/GenBank/DDBJ whole genome shotgun (WGS) entry which is preliminary data.</text>
</comment>
<organism evidence="2 3">
    <name type="scientific">Talaromyces amestolkiae</name>
    <dbReference type="NCBI Taxonomy" id="1196081"/>
    <lineage>
        <taxon>Eukaryota</taxon>
        <taxon>Fungi</taxon>
        <taxon>Dikarya</taxon>
        <taxon>Ascomycota</taxon>
        <taxon>Pezizomycotina</taxon>
        <taxon>Eurotiomycetes</taxon>
        <taxon>Eurotiomycetidae</taxon>
        <taxon>Eurotiales</taxon>
        <taxon>Trichocomaceae</taxon>
        <taxon>Talaromyces</taxon>
        <taxon>Talaromyces sect. Talaromyces</taxon>
    </lineage>
</organism>
<feature type="domain" description="Glutathione S-transferase UstS-like C-terminal" evidence="1">
    <location>
        <begin position="104"/>
        <end position="222"/>
    </location>
</feature>
<dbReference type="Gene3D" id="1.20.1050.10">
    <property type="match status" value="1"/>
</dbReference>
<dbReference type="InterPro" id="IPR054416">
    <property type="entry name" value="GST_UstS-like_C"/>
</dbReference>
<evidence type="ECO:0000313" key="3">
    <source>
        <dbReference type="Proteomes" id="UP000249363"/>
    </source>
</evidence>
<dbReference type="Gene3D" id="3.40.30.10">
    <property type="entry name" value="Glutaredoxin"/>
    <property type="match status" value="1"/>
</dbReference>
<evidence type="ECO:0000313" key="2">
    <source>
        <dbReference type="EMBL" id="RAO69435.1"/>
    </source>
</evidence>
<dbReference type="RefSeq" id="XP_040733951.1">
    <property type="nucleotide sequence ID" value="XM_040877924.1"/>
</dbReference>
<gene>
    <name evidence="2" type="ORF">BHQ10_005447</name>
</gene>
<dbReference type="AlphaFoldDB" id="A0A364L0W3"/>
<dbReference type="OrthoDB" id="4951845at2759"/>
<proteinExistence type="predicted"/>
<dbReference type="Pfam" id="PF22041">
    <property type="entry name" value="GST_C_7"/>
    <property type="match status" value="1"/>
</dbReference>
<evidence type="ECO:0000259" key="1">
    <source>
        <dbReference type="Pfam" id="PF22041"/>
    </source>
</evidence>
<reference evidence="2 3" key="1">
    <citation type="journal article" date="2017" name="Biotechnol. Biofuels">
        <title>Differential beta-glucosidase expression as a function of carbon source availability in Talaromyces amestolkiae: a genomic and proteomic approach.</title>
        <authorList>
            <person name="de Eugenio L.I."/>
            <person name="Mendez-Liter J.A."/>
            <person name="Nieto-Dominguez M."/>
            <person name="Alonso L."/>
            <person name="Gil-Munoz J."/>
            <person name="Barriuso J."/>
            <person name="Prieto A."/>
            <person name="Martinez M.J."/>
        </authorList>
    </citation>
    <scope>NUCLEOTIDE SEQUENCE [LARGE SCALE GENOMIC DNA]</scope>
    <source>
        <strain evidence="2 3">CIB</strain>
    </source>
</reference>
<dbReference type="Proteomes" id="UP000249363">
    <property type="component" value="Unassembled WGS sequence"/>
</dbReference>
<dbReference type="STRING" id="1196081.A0A364L0W3"/>
<dbReference type="InterPro" id="IPR036282">
    <property type="entry name" value="Glutathione-S-Trfase_C_sf"/>
</dbReference>
<name>A0A364L0W3_TALAM</name>
<keyword evidence="3" id="KW-1185">Reference proteome</keyword>
<dbReference type="EMBL" id="MIKG01000009">
    <property type="protein sequence ID" value="RAO69435.1"/>
    <property type="molecule type" value="Genomic_DNA"/>
</dbReference>
<accession>A0A364L0W3</accession>
<dbReference type="GeneID" id="63794663"/>
<sequence length="230" mass="26429">MSAGTYTLFDIPTKAPQVCWSMNTWRNYKTEWVEYPNIAPRLNQHVPPNENGASFTLPAIQLPDGSYFMDSYKIADIIEEKHPEPSVLLNTPVQLRYRKILIEFMKQLTPIYVPGVAQRLLGEESLEYFHTTRQKDVGMPLDEYQKKHGPGAFERAEPFARKMTALLNESSGPYFLGDTVSYTDFMWAAILLFWKTLGDDTFQEVLKITGDAKKHTDLLDALSPWTERND</sequence>
<dbReference type="SUPFAM" id="SSF47616">
    <property type="entry name" value="GST C-terminal domain-like"/>
    <property type="match status" value="1"/>
</dbReference>